<proteinExistence type="predicted"/>
<name>A0ACD5UHP1_AVESA</name>
<accession>A0ACD5UHP1</accession>
<organism evidence="1 2">
    <name type="scientific">Avena sativa</name>
    <name type="common">Oat</name>
    <dbReference type="NCBI Taxonomy" id="4498"/>
    <lineage>
        <taxon>Eukaryota</taxon>
        <taxon>Viridiplantae</taxon>
        <taxon>Streptophyta</taxon>
        <taxon>Embryophyta</taxon>
        <taxon>Tracheophyta</taxon>
        <taxon>Spermatophyta</taxon>
        <taxon>Magnoliopsida</taxon>
        <taxon>Liliopsida</taxon>
        <taxon>Poales</taxon>
        <taxon>Poaceae</taxon>
        <taxon>BOP clade</taxon>
        <taxon>Pooideae</taxon>
        <taxon>Poodae</taxon>
        <taxon>Poeae</taxon>
        <taxon>Poeae Chloroplast Group 1 (Aveneae type)</taxon>
        <taxon>Aveninae</taxon>
        <taxon>Avena</taxon>
    </lineage>
</organism>
<reference evidence="1" key="1">
    <citation type="submission" date="2021-05" db="EMBL/GenBank/DDBJ databases">
        <authorList>
            <person name="Scholz U."/>
            <person name="Mascher M."/>
            <person name="Fiebig A."/>
        </authorList>
    </citation>
    <scope>NUCLEOTIDE SEQUENCE [LARGE SCALE GENOMIC DNA]</scope>
</reference>
<sequence length="266" mass="29727">MSYSYAYLFKYMIIGDSGVGKSCLLLQLTDKQFQTVHEPTIDVESDVFATKMITADSKPIKLEIWDTPGEERFISITRAYYDVNAGALLVYDITRRETFDHLAAWLEDVRRFANEDMTIMLVGNKCDLPHKRVVSYAEGEKFAKEHGLIFVEASAKTAQNVEEAFIKTAGAICKKIRDGVFLVPEVTFRMSVIDLACLVKYEHIDAILPFFLSLANNGACLVGDTCPTGLACFLRKNSPQMKQGRLLSALLVAVRICLLLCLLVSC</sequence>
<evidence type="ECO:0000313" key="2">
    <source>
        <dbReference type="Proteomes" id="UP001732700"/>
    </source>
</evidence>
<protein>
    <submittedName>
        <fullName evidence="1">Uncharacterized protein</fullName>
    </submittedName>
</protein>
<reference evidence="1" key="2">
    <citation type="submission" date="2025-09" db="UniProtKB">
        <authorList>
            <consortium name="EnsemblPlants"/>
        </authorList>
    </citation>
    <scope>IDENTIFICATION</scope>
</reference>
<evidence type="ECO:0000313" key="1">
    <source>
        <dbReference type="EnsemblPlants" id="AVESA.00010b.r2.2AG0253660.3.CDS"/>
    </source>
</evidence>
<keyword evidence="2" id="KW-1185">Reference proteome</keyword>
<dbReference type="EnsemblPlants" id="AVESA.00010b.r2.2AG0253660.3">
    <property type="protein sequence ID" value="AVESA.00010b.r2.2AG0253660.3.CDS"/>
    <property type="gene ID" value="AVESA.00010b.r2.2AG0253660"/>
</dbReference>
<dbReference type="Proteomes" id="UP001732700">
    <property type="component" value="Chromosome 2A"/>
</dbReference>